<keyword evidence="1" id="KW-0732">Signal</keyword>
<dbReference type="PANTHER" id="PTHR34612">
    <property type="entry name" value="GH131_N DOMAIN-CONTAINING PROTEIN"/>
    <property type="match status" value="1"/>
</dbReference>
<feature type="domain" description="Glycoside hydrolase 131 catalytic N-terminal" evidence="2">
    <location>
        <begin position="24"/>
        <end position="282"/>
    </location>
</feature>
<evidence type="ECO:0000256" key="1">
    <source>
        <dbReference type="SAM" id="SignalP"/>
    </source>
</evidence>
<dbReference type="Gene3D" id="2.60.120.1160">
    <property type="match status" value="1"/>
</dbReference>
<dbReference type="EMBL" id="GL629782">
    <property type="protein sequence ID" value="EFX02207.1"/>
    <property type="molecule type" value="Genomic_DNA"/>
</dbReference>
<dbReference type="STRING" id="655863.F0XJ08"/>
<dbReference type="AlphaFoldDB" id="F0XJ08"/>
<dbReference type="Pfam" id="PF18271">
    <property type="entry name" value="GH131_N"/>
    <property type="match status" value="1"/>
</dbReference>
<dbReference type="PANTHER" id="PTHR34612:SF2">
    <property type="entry name" value="GLYCOSIDE HYDROLASE 131 CATALYTIC N-TERMINAL DOMAIN-CONTAINING PROTEIN"/>
    <property type="match status" value="1"/>
</dbReference>
<dbReference type="Proteomes" id="UP000007796">
    <property type="component" value="Unassembled WGS sequence"/>
</dbReference>
<name>F0XJ08_GROCL</name>
<evidence type="ECO:0000313" key="3">
    <source>
        <dbReference type="EMBL" id="EFX02207.1"/>
    </source>
</evidence>
<dbReference type="HOGENOM" id="CLU_063723_1_0_1"/>
<proteinExistence type="predicted"/>
<accession>F0XJ08</accession>
<dbReference type="RefSeq" id="XP_014171689.1">
    <property type="nucleotide sequence ID" value="XM_014316214.1"/>
</dbReference>
<dbReference type="InterPro" id="IPR041524">
    <property type="entry name" value="GH131_N"/>
</dbReference>
<dbReference type="eggNOG" id="ENOG502SKJS">
    <property type="taxonomic scope" value="Eukaryota"/>
</dbReference>
<dbReference type="InParanoid" id="F0XJ08"/>
<gene>
    <name evidence="3" type="ORF">CMQ_2256</name>
</gene>
<keyword evidence="4" id="KW-1185">Reference proteome</keyword>
<protein>
    <recommendedName>
        <fullName evidence="2">Glycoside hydrolase 131 catalytic N-terminal domain-containing protein</fullName>
    </recommendedName>
</protein>
<evidence type="ECO:0000259" key="2">
    <source>
        <dbReference type="Pfam" id="PF18271"/>
    </source>
</evidence>
<dbReference type="OrthoDB" id="5283326at2759"/>
<reference evidence="3 4" key="1">
    <citation type="journal article" date="2011" name="Proc. Natl. Acad. Sci. U.S.A.">
        <title>Genome and transcriptome analyses of the mountain pine beetle-fungal symbiont Grosmannia clavigera, a lodgepole pine pathogen.</title>
        <authorList>
            <person name="DiGuistini S."/>
            <person name="Wang Y."/>
            <person name="Liao N.Y."/>
            <person name="Taylor G."/>
            <person name="Tanguay P."/>
            <person name="Feau N."/>
            <person name="Henrissat B."/>
            <person name="Chan S.K."/>
            <person name="Hesse-Orce U."/>
            <person name="Alamouti S.M."/>
            <person name="Tsui C.K.M."/>
            <person name="Docking R.T."/>
            <person name="Levasseur A."/>
            <person name="Haridas S."/>
            <person name="Robertson G."/>
            <person name="Birol I."/>
            <person name="Holt R.A."/>
            <person name="Marra M.A."/>
            <person name="Hamelin R.C."/>
            <person name="Hirst M."/>
            <person name="Jones S.J.M."/>
            <person name="Bohlmann J."/>
            <person name="Breuil C."/>
        </authorList>
    </citation>
    <scope>NUCLEOTIDE SEQUENCE [LARGE SCALE GENOMIC DNA]</scope>
    <source>
        <strain evidence="4">kw1407 / UAMH 11150</strain>
    </source>
</reference>
<sequence>MLARHSLVLLASATTAVLAKTCALQFDGRVPSTFNLTTFDTANGVFNPNNVFGKNLTLSQLLRLPAQKGSIFDENTVPFEVTISDESIFAPSASNVQTGFRRAEMLPASNSGTDPSTTGIKTLHFSLMKDSERPLNLSHEYQLVFLESSDFSTNQLVLKTGTLIGQETANPDTLQLLGNVNVNPPQVLFSTPFLPDVFHNFAVTMDFNNLTTQVFFSTGNSSLKAVTQALSNDISGQGEFHFGMLKKPIDGGSDIVHNGTQESDIDEGIIYGGIFEEDSSTGCVSLSP</sequence>
<feature type="signal peptide" evidence="1">
    <location>
        <begin position="1"/>
        <end position="19"/>
    </location>
</feature>
<evidence type="ECO:0000313" key="4">
    <source>
        <dbReference type="Proteomes" id="UP000007796"/>
    </source>
</evidence>
<organism evidence="4">
    <name type="scientific">Grosmannia clavigera (strain kw1407 / UAMH 11150)</name>
    <name type="common">Blue stain fungus</name>
    <name type="synonym">Graphiocladiella clavigera</name>
    <dbReference type="NCBI Taxonomy" id="655863"/>
    <lineage>
        <taxon>Eukaryota</taxon>
        <taxon>Fungi</taxon>
        <taxon>Dikarya</taxon>
        <taxon>Ascomycota</taxon>
        <taxon>Pezizomycotina</taxon>
        <taxon>Sordariomycetes</taxon>
        <taxon>Sordariomycetidae</taxon>
        <taxon>Ophiostomatales</taxon>
        <taxon>Ophiostomataceae</taxon>
        <taxon>Leptographium</taxon>
    </lineage>
</organism>
<dbReference type="GeneID" id="25975225"/>
<feature type="chain" id="PRO_5003263966" description="Glycoside hydrolase 131 catalytic N-terminal domain-containing protein" evidence="1">
    <location>
        <begin position="20"/>
        <end position="288"/>
    </location>
</feature>